<dbReference type="PROSITE" id="PS00232">
    <property type="entry name" value="CADHERIN_1"/>
    <property type="match status" value="2"/>
</dbReference>
<reference evidence="9 10" key="1">
    <citation type="submission" date="2020-05" db="EMBL/GenBank/DDBJ databases">
        <authorList>
            <person name="Petersen J."/>
            <person name="Sayavedra L."/>
        </authorList>
    </citation>
    <scope>NUCLEOTIDE SEQUENCE [LARGE SCALE GENOMIC DNA]</scope>
    <source>
        <strain evidence="9">B thermophilus SOXS</strain>
    </source>
</reference>
<keyword evidence="3" id="KW-0677">Repeat</keyword>
<dbReference type="InterPro" id="IPR050971">
    <property type="entry name" value="Cadherin-domain_protein"/>
</dbReference>
<feature type="domain" description="Cadherin" evidence="8">
    <location>
        <begin position="151"/>
        <end position="226"/>
    </location>
</feature>
<evidence type="ECO:0000256" key="3">
    <source>
        <dbReference type="ARBA" id="ARBA00022737"/>
    </source>
</evidence>
<dbReference type="AlphaFoldDB" id="A0A8H8X9M2"/>
<evidence type="ECO:0000256" key="6">
    <source>
        <dbReference type="ARBA" id="ARBA00022989"/>
    </source>
</evidence>
<keyword evidence="7" id="KW-0472">Membrane</keyword>
<keyword evidence="10" id="KW-1185">Reference proteome</keyword>
<dbReference type="PANTHER" id="PTHR24025">
    <property type="entry name" value="DESMOGLEIN FAMILY MEMBER"/>
    <property type="match status" value="1"/>
</dbReference>
<evidence type="ECO:0000259" key="8">
    <source>
        <dbReference type="PROSITE" id="PS50268"/>
    </source>
</evidence>
<keyword evidence="6" id="KW-1133">Transmembrane helix</keyword>
<dbReference type="PROSITE" id="PS50268">
    <property type="entry name" value="CADHERIN_2"/>
    <property type="match status" value="2"/>
</dbReference>
<dbReference type="Pfam" id="PF00028">
    <property type="entry name" value="Cadherin"/>
    <property type="match status" value="1"/>
</dbReference>
<feature type="domain" description="Cadherin" evidence="8">
    <location>
        <begin position="36"/>
        <end position="156"/>
    </location>
</feature>
<dbReference type="GO" id="GO:0005886">
    <property type="term" value="C:plasma membrane"/>
    <property type="evidence" value="ECO:0007669"/>
    <property type="project" value="InterPro"/>
</dbReference>
<gene>
    <name evidence="9" type="ORF">THERMOS_154</name>
</gene>
<keyword evidence="2" id="KW-0812">Transmembrane</keyword>
<dbReference type="SUPFAM" id="SSF49313">
    <property type="entry name" value="Cadherin-like"/>
    <property type="match status" value="3"/>
</dbReference>
<sequence>KVTDGAGHEYTKTVTVVVTDVNDNTPKNLQLSTLIIIDGTPANTQIATVSATDADTNTQFYYGLVDDNTTDNNKFSITIDGKLSITETVNLATKSSYKVYIRVADGNASDPLKRDLLGEFTLTVKPRLTITSSNTLNINEGENTTHTLTANENATFSIIENTSNLFSLSGTNNATLAFNGTTTDFESATKSYSVKVKATTGNEDYKNTEQTIAINLVDINDNTPTDILLTGNIDNNVGTIEDDKRKLLDGSSSGTVATLTTTDADTNNTFTYTLTNNENNTLKISNDGTKLELQATVDYETNTDKTLSFSIKVNDGNGHEFT</sequence>
<accession>A0A8H8X9M2</accession>
<dbReference type="GO" id="GO:0007156">
    <property type="term" value="P:homophilic cell adhesion via plasma membrane adhesion molecules"/>
    <property type="evidence" value="ECO:0007669"/>
    <property type="project" value="InterPro"/>
</dbReference>
<dbReference type="EMBL" id="CAESAQ020000012">
    <property type="protein sequence ID" value="CAB5494783.1"/>
    <property type="molecule type" value="Genomic_DNA"/>
</dbReference>
<dbReference type="Gene3D" id="2.60.40.60">
    <property type="entry name" value="Cadherins"/>
    <property type="match status" value="3"/>
</dbReference>
<dbReference type="InterPro" id="IPR002126">
    <property type="entry name" value="Cadherin-like_dom"/>
</dbReference>
<dbReference type="SMART" id="SM00112">
    <property type="entry name" value="CA"/>
    <property type="match status" value="2"/>
</dbReference>
<comment type="subcellular location">
    <subcellularLocation>
        <location evidence="1">Membrane</location>
    </subcellularLocation>
</comment>
<feature type="non-terminal residue" evidence="9">
    <location>
        <position position="1"/>
    </location>
</feature>
<evidence type="ECO:0000256" key="4">
    <source>
        <dbReference type="ARBA" id="ARBA00022837"/>
    </source>
</evidence>
<dbReference type="PRINTS" id="PR00205">
    <property type="entry name" value="CADHERIN"/>
</dbReference>
<dbReference type="PANTHER" id="PTHR24025:SF31">
    <property type="entry name" value="NEURAL-CADHERIN"/>
    <property type="match status" value="1"/>
</dbReference>
<keyword evidence="4" id="KW-0106">Calcium</keyword>
<dbReference type="CDD" id="cd11304">
    <property type="entry name" value="Cadherin_repeat"/>
    <property type="match status" value="2"/>
</dbReference>
<dbReference type="Proteomes" id="UP000643672">
    <property type="component" value="Unassembled WGS sequence"/>
</dbReference>
<name>A0A8H8X9M2_9GAMM</name>
<organism evidence="9 10">
    <name type="scientific">Bathymodiolus thermophilus thioautotrophic gill symbiont</name>
    <dbReference type="NCBI Taxonomy" id="2360"/>
    <lineage>
        <taxon>Bacteria</taxon>
        <taxon>Pseudomonadati</taxon>
        <taxon>Pseudomonadota</taxon>
        <taxon>Gammaproteobacteria</taxon>
        <taxon>sulfur-oxidizing symbionts</taxon>
    </lineage>
</organism>
<dbReference type="InterPro" id="IPR015919">
    <property type="entry name" value="Cadherin-like_sf"/>
</dbReference>
<evidence type="ECO:0000256" key="7">
    <source>
        <dbReference type="ARBA" id="ARBA00023136"/>
    </source>
</evidence>
<proteinExistence type="predicted"/>
<evidence type="ECO:0000256" key="2">
    <source>
        <dbReference type="ARBA" id="ARBA00022692"/>
    </source>
</evidence>
<evidence type="ECO:0000256" key="1">
    <source>
        <dbReference type="ARBA" id="ARBA00004370"/>
    </source>
</evidence>
<feature type="non-terminal residue" evidence="9">
    <location>
        <position position="322"/>
    </location>
</feature>
<dbReference type="GO" id="GO:0005911">
    <property type="term" value="C:cell-cell junction"/>
    <property type="evidence" value="ECO:0007669"/>
    <property type="project" value="TreeGrafter"/>
</dbReference>
<keyword evidence="5" id="KW-0130">Cell adhesion</keyword>
<protein>
    <recommendedName>
        <fullName evidence="8">Cadherin domain-containing protein</fullName>
    </recommendedName>
</protein>
<dbReference type="GO" id="GO:0005509">
    <property type="term" value="F:calcium ion binding"/>
    <property type="evidence" value="ECO:0007669"/>
    <property type="project" value="InterPro"/>
</dbReference>
<dbReference type="RefSeq" id="WP_202762530.1">
    <property type="nucleotide sequence ID" value="NZ_CAESAQ020000012.1"/>
</dbReference>
<evidence type="ECO:0000313" key="10">
    <source>
        <dbReference type="Proteomes" id="UP000643672"/>
    </source>
</evidence>
<dbReference type="InterPro" id="IPR020894">
    <property type="entry name" value="Cadherin_CS"/>
</dbReference>
<evidence type="ECO:0000313" key="9">
    <source>
        <dbReference type="EMBL" id="CAB5494783.1"/>
    </source>
</evidence>
<comment type="caution">
    <text evidence="9">The sequence shown here is derived from an EMBL/GenBank/DDBJ whole genome shotgun (WGS) entry which is preliminary data.</text>
</comment>
<evidence type="ECO:0000256" key="5">
    <source>
        <dbReference type="ARBA" id="ARBA00022889"/>
    </source>
</evidence>